<dbReference type="InterPro" id="IPR051729">
    <property type="entry name" value="Opine/Lysopine_DH"/>
</dbReference>
<dbReference type="PANTHER" id="PTHR38015:SF1">
    <property type="entry name" value="OPINE DEHYDROGENASE DOMAIN-CONTAINING PROTEIN"/>
    <property type="match status" value="1"/>
</dbReference>
<dbReference type="InterPro" id="IPR003421">
    <property type="entry name" value="Opine_DH"/>
</dbReference>
<dbReference type="AlphaFoldDB" id="A0A3N0ARE6"/>
<keyword evidence="3" id="KW-1185">Reference proteome</keyword>
<name>A0A3N0ARE6_9ACTN</name>
<feature type="domain" description="Opine dehydrogenase" evidence="1">
    <location>
        <begin position="174"/>
        <end position="327"/>
    </location>
</feature>
<dbReference type="InterPro" id="IPR013328">
    <property type="entry name" value="6PGD_dom2"/>
</dbReference>
<protein>
    <recommendedName>
        <fullName evidence="1">Opine dehydrogenase domain-containing protein</fullName>
    </recommendedName>
</protein>
<gene>
    <name evidence="2" type="ORF">DMP10_09825</name>
</gene>
<dbReference type="RefSeq" id="WP_117283521.1">
    <property type="nucleotide sequence ID" value="NZ_JAMTCE010000023.1"/>
</dbReference>
<dbReference type="Pfam" id="PF02317">
    <property type="entry name" value="Octopine_DH"/>
    <property type="match status" value="1"/>
</dbReference>
<dbReference type="SUPFAM" id="SSF51735">
    <property type="entry name" value="NAD(P)-binding Rossmann-fold domains"/>
    <property type="match status" value="1"/>
</dbReference>
<dbReference type="InterPro" id="IPR036291">
    <property type="entry name" value="NAD(P)-bd_dom_sf"/>
</dbReference>
<evidence type="ECO:0000313" key="2">
    <source>
        <dbReference type="EMBL" id="RNL36846.1"/>
    </source>
</evidence>
<evidence type="ECO:0000313" key="3">
    <source>
        <dbReference type="Proteomes" id="UP000278327"/>
    </source>
</evidence>
<sequence>MNITVFGAGNLGLACCAVLSQDNDVTLYTTRPHKSRETLAYTYEEKAAASATFTVTDDMAQACNAELILCTYPAFLRQQFVADVEPFVGEGTLIGFVPGYGGVEYYCQDLIARGVIVFGLQRVPYVCRSSWDERTAGILSAKETLYVAALPKGRTAEVTALIEDLFHIPTVALKEFLAVTLVPSNPLLHTSGAYGVFKDYQPGDTYPEQLMFYEQWNDGTSRFLLAYDDELQAICRALAPLDLSEVVSLREYYESPTPEAMTRKLKSIRAFEAVKVPLSPTEDGAFLPNWNDRMFTEDYPFGVAIIKDIATMAGVQTPTIDTLLDFYRAQTGISYLNADGTSSKDAGASAMPRNFGLTDKEAFIEFYQS</sequence>
<dbReference type="Gene3D" id="1.10.1040.10">
    <property type="entry name" value="N-(1-d-carboxylethyl)-l-norvaline Dehydrogenase, domain 2"/>
    <property type="match status" value="1"/>
</dbReference>
<dbReference type="InterPro" id="IPR008927">
    <property type="entry name" value="6-PGluconate_DH-like_C_sf"/>
</dbReference>
<dbReference type="EMBL" id="QICA01000018">
    <property type="protein sequence ID" value="RNL36846.1"/>
    <property type="molecule type" value="Genomic_DNA"/>
</dbReference>
<proteinExistence type="predicted"/>
<accession>A0A3N0ARE6</accession>
<organism evidence="2 3">
    <name type="scientific">Adlercreutzia equolifaciens subsp. celatus DSM 18785</name>
    <dbReference type="NCBI Taxonomy" id="1121021"/>
    <lineage>
        <taxon>Bacteria</taxon>
        <taxon>Bacillati</taxon>
        <taxon>Actinomycetota</taxon>
        <taxon>Coriobacteriia</taxon>
        <taxon>Eggerthellales</taxon>
        <taxon>Eggerthellaceae</taxon>
        <taxon>Adlercreutzia</taxon>
    </lineage>
</organism>
<comment type="caution">
    <text evidence="2">The sequence shown here is derived from an EMBL/GenBank/DDBJ whole genome shotgun (WGS) entry which is preliminary data.</text>
</comment>
<reference evidence="2 3" key="1">
    <citation type="journal article" date="2019" name="Microbiol. Resour. Announc.">
        <title>Draft Genome Sequences of Type Strains of Gordonibacter faecihominis, Paraeggerthella hongkongensis, Parvibacter caecicola,Slackia equolifaciens, Slackia faecicanis, and Slackia isoflavoniconvertens.</title>
        <authorList>
            <person name="Danylec N."/>
            <person name="Stoll D.A."/>
            <person name="Dotsch A."/>
            <person name="Huch M."/>
        </authorList>
    </citation>
    <scope>NUCLEOTIDE SEQUENCE [LARGE SCALE GENOMIC DNA]</scope>
    <source>
        <strain evidence="2 3">DSM 18785</strain>
    </source>
</reference>
<dbReference type="Gene3D" id="3.40.50.720">
    <property type="entry name" value="NAD(P)-binding Rossmann-like Domain"/>
    <property type="match status" value="1"/>
</dbReference>
<dbReference type="Proteomes" id="UP000278327">
    <property type="component" value="Unassembled WGS sequence"/>
</dbReference>
<evidence type="ECO:0000259" key="1">
    <source>
        <dbReference type="Pfam" id="PF02317"/>
    </source>
</evidence>
<dbReference type="PANTHER" id="PTHR38015">
    <property type="entry name" value="BLR6086 PROTEIN"/>
    <property type="match status" value="1"/>
</dbReference>
<dbReference type="SUPFAM" id="SSF48179">
    <property type="entry name" value="6-phosphogluconate dehydrogenase C-terminal domain-like"/>
    <property type="match status" value="1"/>
</dbReference>
<dbReference type="GO" id="GO:0016491">
    <property type="term" value="F:oxidoreductase activity"/>
    <property type="evidence" value="ECO:0007669"/>
    <property type="project" value="InterPro"/>
</dbReference>